<dbReference type="PROSITE" id="PS51450">
    <property type="entry name" value="LRR"/>
    <property type="match status" value="1"/>
</dbReference>
<dbReference type="InterPro" id="IPR001611">
    <property type="entry name" value="Leu-rich_rpt"/>
</dbReference>
<sequence>MDLYSSDSTDSSGPEVAFNTIDLSYHRLSQEAFEDKMLAFEEERRNMHRVHKLLIKCNQLSFLPSCISSLHNLRHVDVSNNRLTSLPEFFTRFPLVTLNLRNNSISNENLPKTFASWSRSLRKLNLGGNALNVFPEQCLELEALQQLYMGSNAIEHIPKSIERISGLMVLCLGGNRLSEVPETVGNLNNLEVLILNDNMLESLPRTIASLKKLKSLQLHNNLLRTLPTEIITLKHLSELSLRDNPLVIRFVNDMTLNPGTLLEIAARAVKVQNIPYVADDLPKTLRDYLNTAHHCLNPKCNGVFFDNRVEHIKFVDFCGKYRVPLLQYLCSAKCVNDDSALFSSPDHGMMRKVLLG</sequence>
<dbReference type="InterPro" id="IPR003591">
    <property type="entry name" value="Leu-rich_rpt_typical-subtyp"/>
</dbReference>
<evidence type="ECO:0000313" key="3">
    <source>
        <dbReference type="EnsemblMetazoa" id="XP_014252540.1"/>
    </source>
</evidence>
<evidence type="ECO:0000256" key="2">
    <source>
        <dbReference type="ARBA" id="ARBA00022737"/>
    </source>
</evidence>
<dbReference type="Proteomes" id="UP000494040">
    <property type="component" value="Unassembled WGS sequence"/>
</dbReference>
<gene>
    <name evidence="3" type="primary">106668370</name>
</gene>
<dbReference type="Pfam" id="PF00560">
    <property type="entry name" value="LRR_1"/>
    <property type="match status" value="1"/>
</dbReference>
<dbReference type="EnsemblMetazoa" id="XM_014397054.2">
    <property type="protein sequence ID" value="XP_014252540.1"/>
    <property type="gene ID" value="LOC106668370"/>
</dbReference>
<proteinExistence type="predicted"/>
<dbReference type="Pfam" id="PF13855">
    <property type="entry name" value="LRR_8"/>
    <property type="match status" value="2"/>
</dbReference>
<keyword evidence="1" id="KW-0433">Leucine-rich repeat</keyword>
<dbReference type="InterPro" id="IPR032675">
    <property type="entry name" value="LRR_dom_sf"/>
</dbReference>
<evidence type="ECO:0008006" key="5">
    <source>
        <dbReference type="Google" id="ProtNLM"/>
    </source>
</evidence>
<dbReference type="SMART" id="SM00369">
    <property type="entry name" value="LRR_TYP"/>
    <property type="match status" value="5"/>
</dbReference>
<evidence type="ECO:0000313" key="4">
    <source>
        <dbReference type="Proteomes" id="UP000494040"/>
    </source>
</evidence>
<dbReference type="AlphaFoldDB" id="A0A8I6TIP0"/>
<name>A0A8I6TIP0_CIMLE</name>
<organism evidence="3 4">
    <name type="scientific">Cimex lectularius</name>
    <name type="common">Bed bug</name>
    <name type="synonym">Acanthia lectularia</name>
    <dbReference type="NCBI Taxonomy" id="79782"/>
    <lineage>
        <taxon>Eukaryota</taxon>
        <taxon>Metazoa</taxon>
        <taxon>Ecdysozoa</taxon>
        <taxon>Arthropoda</taxon>
        <taxon>Hexapoda</taxon>
        <taxon>Insecta</taxon>
        <taxon>Pterygota</taxon>
        <taxon>Neoptera</taxon>
        <taxon>Paraneoptera</taxon>
        <taxon>Hemiptera</taxon>
        <taxon>Heteroptera</taxon>
        <taxon>Panheteroptera</taxon>
        <taxon>Cimicomorpha</taxon>
        <taxon>Cimicidae</taxon>
        <taxon>Cimex</taxon>
    </lineage>
</organism>
<dbReference type="InterPro" id="IPR050216">
    <property type="entry name" value="LRR_domain-containing"/>
</dbReference>
<keyword evidence="2" id="KW-0677">Repeat</keyword>
<dbReference type="OrthoDB" id="1053178at2759"/>
<dbReference type="GO" id="GO:0005737">
    <property type="term" value="C:cytoplasm"/>
    <property type="evidence" value="ECO:0007669"/>
    <property type="project" value="TreeGrafter"/>
</dbReference>
<dbReference type="OMA" id="ANGHCEG"/>
<protein>
    <recommendedName>
        <fullName evidence="5">Leucine-rich repeat-containing protein 58</fullName>
    </recommendedName>
</protein>
<dbReference type="PANTHER" id="PTHR48051:SF46">
    <property type="entry name" value="LEUCINE RICH REPEAT-CONTAINING DOMAIN PROTEIN"/>
    <property type="match status" value="1"/>
</dbReference>
<keyword evidence="4" id="KW-1185">Reference proteome</keyword>
<dbReference type="SUPFAM" id="SSF52058">
    <property type="entry name" value="L domain-like"/>
    <property type="match status" value="1"/>
</dbReference>
<dbReference type="KEGG" id="clec:106668370"/>
<dbReference type="SMART" id="SM00364">
    <property type="entry name" value="LRR_BAC"/>
    <property type="match status" value="5"/>
</dbReference>
<evidence type="ECO:0000256" key="1">
    <source>
        <dbReference type="ARBA" id="ARBA00022614"/>
    </source>
</evidence>
<reference evidence="3" key="1">
    <citation type="submission" date="2022-01" db="UniProtKB">
        <authorList>
            <consortium name="EnsemblMetazoa"/>
        </authorList>
    </citation>
    <scope>IDENTIFICATION</scope>
</reference>
<accession>A0A8I6TIP0</accession>
<dbReference type="Gene3D" id="3.80.10.10">
    <property type="entry name" value="Ribonuclease Inhibitor"/>
    <property type="match status" value="1"/>
</dbReference>
<dbReference type="PANTHER" id="PTHR48051">
    <property type="match status" value="1"/>
</dbReference>